<name>A0A9W6GL00_9FUSO</name>
<dbReference type="SUPFAM" id="SSF56935">
    <property type="entry name" value="Porins"/>
    <property type="match status" value="1"/>
</dbReference>
<keyword evidence="4" id="KW-1134">Transmembrane beta strand</keyword>
<protein>
    <submittedName>
        <fullName evidence="11">Maltoporin</fullName>
    </submittedName>
</protein>
<evidence type="ECO:0000256" key="6">
    <source>
        <dbReference type="ARBA" id="ARBA00023065"/>
    </source>
</evidence>
<dbReference type="Pfam" id="PF02264">
    <property type="entry name" value="LamB"/>
    <property type="match status" value="1"/>
</dbReference>
<comment type="caution">
    <text evidence="11">The sequence shown here is derived from an EMBL/GenBank/DDBJ whole genome shotgun (WGS) entry which is preliminary data.</text>
</comment>
<dbReference type="PANTHER" id="PTHR38762:SF1">
    <property type="entry name" value="CRYPTIC OUTER MEMBRANE PORIN BGLH-RELATED"/>
    <property type="match status" value="1"/>
</dbReference>
<keyword evidence="12" id="KW-1185">Reference proteome</keyword>
<evidence type="ECO:0000256" key="8">
    <source>
        <dbReference type="ARBA" id="ARBA00023136"/>
    </source>
</evidence>
<comment type="subcellular location">
    <subcellularLocation>
        <location evidence="1">Cell outer membrane</location>
        <topology evidence="1">Multi-pass membrane protein</topology>
    </subcellularLocation>
</comment>
<dbReference type="GO" id="GO:0009279">
    <property type="term" value="C:cell outer membrane"/>
    <property type="evidence" value="ECO:0007669"/>
    <property type="project" value="UniProtKB-SubCell"/>
</dbReference>
<evidence type="ECO:0000256" key="7">
    <source>
        <dbReference type="ARBA" id="ARBA00023114"/>
    </source>
</evidence>
<evidence type="ECO:0000256" key="2">
    <source>
        <dbReference type="ARBA" id="ARBA00007055"/>
    </source>
</evidence>
<dbReference type="Proteomes" id="UP001144471">
    <property type="component" value="Unassembled WGS sequence"/>
</dbReference>
<gene>
    <name evidence="11" type="primary">lamB</name>
    <name evidence="11" type="ORF">PM10SUCC1_16090</name>
</gene>
<dbReference type="InterPro" id="IPR003192">
    <property type="entry name" value="Porin_LamB"/>
</dbReference>
<reference evidence="11" key="1">
    <citation type="submission" date="2022-12" db="EMBL/GenBank/DDBJ databases">
        <title>Reference genome sequencing for broad-spectrum identification of bacterial and archaeal isolates by mass spectrometry.</title>
        <authorList>
            <person name="Sekiguchi Y."/>
            <person name="Tourlousse D.M."/>
        </authorList>
    </citation>
    <scope>NUCLEOTIDE SEQUENCE</scope>
    <source>
        <strain evidence="11">10succ1</strain>
    </source>
</reference>
<dbReference type="AlphaFoldDB" id="A0A9W6GL00"/>
<organism evidence="11 12">
    <name type="scientific">Propionigenium maris DSM 9537</name>
    <dbReference type="NCBI Taxonomy" id="1123000"/>
    <lineage>
        <taxon>Bacteria</taxon>
        <taxon>Fusobacteriati</taxon>
        <taxon>Fusobacteriota</taxon>
        <taxon>Fusobacteriia</taxon>
        <taxon>Fusobacteriales</taxon>
        <taxon>Fusobacteriaceae</taxon>
        <taxon>Propionigenium</taxon>
    </lineage>
</organism>
<evidence type="ECO:0000313" key="12">
    <source>
        <dbReference type="Proteomes" id="UP001144471"/>
    </source>
</evidence>
<dbReference type="PANTHER" id="PTHR38762">
    <property type="entry name" value="CRYPTIC OUTER MEMBRANE PORIN BGLH-RELATED"/>
    <property type="match status" value="1"/>
</dbReference>
<evidence type="ECO:0000256" key="9">
    <source>
        <dbReference type="ARBA" id="ARBA00023237"/>
    </source>
</evidence>
<evidence type="ECO:0000313" key="11">
    <source>
        <dbReference type="EMBL" id="GLI56095.1"/>
    </source>
</evidence>
<evidence type="ECO:0000256" key="3">
    <source>
        <dbReference type="ARBA" id="ARBA00022448"/>
    </source>
</evidence>
<feature type="chain" id="PRO_5040769448" evidence="10">
    <location>
        <begin position="26"/>
        <end position="451"/>
    </location>
</feature>
<proteinExistence type="inferred from homology"/>
<keyword evidence="6" id="KW-0406">Ion transport</keyword>
<keyword evidence="3" id="KW-0813">Transport</keyword>
<dbReference type="GO" id="GO:0015774">
    <property type="term" value="P:polysaccharide transport"/>
    <property type="evidence" value="ECO:0007669"/>
    <property type="project" value="TreeGrafter"/>
</dbReference>
<accession>A0A9W6GL00</accession>
<sequence length="451" mass="51243">MKSKNVLRWLTCLALAGTMSNVALAEAYSDYTLEERVSMLEEEMKESKQEKVKPYDGQWDIFGYGRTALRGSRNNNWNTSSSEPHTDNFLGRMGNESESNYLEIGGSRTWLMENGSWAKVSTRVEYGNNYHFIDSSSPESDDDSTQFELKELFIELGNLEFMPEDYTLWAGRRYYKRQAGFLTDDYFTQSSGIGFGIENPRWSTAFIGVDADGNTDKPNFDDNGTNKNTVYALDMRYHAIDKWDFQTNLYIDNEDDKPKDEDSNFGFALRATYDLEGYYFFGNGFSNASLIYGQGLVGGAAGTNFGDWVPTDIDDDAKMVRLNTMGVLDIDDKWSVGTELNILWGNDENPWAPDGYKGGFVVRPQYRVNNNFKYVFEGSYGRRDFDVDWGGFEEYDVAAVTFAPTFTIDSGFWGRPEIRTFVTYVKDVSGTASVDGYTSEVFAGVQGEFWF</sequence>
<dbReference type="InterPro" id="IPR036998">
    <property type="entry name" value="Porin_LamB_sf"/>
</dbReference>
<feature type="signal peptide" evidence="10">
    <location>
        <begin position="1"/>
        <end position="25"/>
    </location>
</feature>
<dbReference type="InterPro" id="IPR050286">
    <property type="entry name" value="G_neg_Bact_CarbUptk_Porin"/>
</dbReference>
<keyword evidence="7" id="KW-0626">Porin</keyword>
<dbReference type="RefSeq" id="WP_281834999.1">
    <property type="nucleotide sequence ID" value="NZ_BSDY01000006.1"/>
</dbReference>
<evidence type="ECO:0000256" key="10">
    <source>
        <dbReference type="SAM" id="SignalP"/>
    </source>
</evidence>
<keyword evidence="9" id="KW-0998">Cell outer membrane</keyword>
<dbReference type="GO" id="GO:0006811">
    <property type="term" value="P:monoatomic ion transport"/>
    <property type="evidence" value="ECO:0007669"/>
    <property type="project" value="UniProtKB-KW"/>
</dbReference>
<dbReference type="EMBL" id="BSDY01000006">
    <property type="protein sequence ID" value="GLI56095.1"/>
    <property type="molecule type" value="Genomic_DNA"/>
</dbReference>
<keyword evidence="10" id="KW-0732">Signal</keyword>
<keyword evidence="8" id="KW-0472">Membrane</keyword>
<comment type="similarity">
    <text evidence="2">Belongs to the porin LamB (TC 1.B.3) family.</text>
</comment>
<evidence type="ECO:0000256" key="5">
    <source>
        <dbReference type="ARBA" id="ARBA00022692"/>
    </source>
</evidence>
<keyword evidence="5" id="KW-0812">Transmembrane</keyword>
<evidence type="ECO:0000256" key="4">
    <source>
        <dbReference type="ARBA" id="ARBA00022452"/>
    </source>
</evidence>
<evidence type="ECO:0000256" key="1">
    <source>
        <dbReference type="ARBA" id="ARBA00004571"/>
    </source>
</evidence>
<dbReference type="GO" id="GO:0015288">
    <property type="term" value="F:porin activity"/>
    <property type="evidence" value="ECO:0007669"/>
    <property type="project" value="UniProtKB-KW"/>
</dbReference>
<dbReference type="GO" id="GO:0046930">
    <property type="term" value="C:pore complex"/>
    <property type="evidence" value="ECO:0007669"/>
    <property type="project" value="UniProtKB-KW"/>
</dbReference>
<dbReference type="Gene3D" id="2.40.170.10">
    <property type="entry name" value="Porin, LamB type"/>
    <property type="match status" value="1"/>
</dbReference>
<dbReference type="GO" id="GO:0015144">
    <property type="term" value="F:carbohydrate transmembrane transporter activity"/>
    <property type="evidence" value="ECO:0007669"/>
    <property type="project" value="TreeGrafter"/>
</dbReference>